<dbReference type="InterPro" id="IPR050638">
    <property type="entry name" value="AA-Vitamin_Transporters"/>
</dbReference>
<evidence type="ECO:0000313" key="9">
    <source>
        <dbReference type="Proteomes" id="UP000030826"/>
    </source>
</evidence>
<keyword evidence="4 6" id="KW-1133">Transmembrane helix</keyword>
<feature type="transmembrane region" description="Helical" evidence="6">
    <location>
        <begin position="262"/>
        <end position="280"/>
    </location>
</feature>
<evidence type="ECO:0000256" key="2">
    <source>
        <dbReference type="ARBA" id="ARBA00007362"/>
    </source>
</evidence>
<comment type="caution">
    <text evidence="8">The sequence shown here is derived from an EMBL/GenBank/DDBJ whole genome shotgun (WGS) entry which is preliminary data.</text>
</comment>
<evidence type="ECO:0000256" key="5">
    <source>
        <dbReference type="ARBA" id="ARBA00023136"/>
    </source>
</evidence>
<feature type="transmembrane region" description="Helical" evidence="6">
    <location>
        <begin position="35"/>
        <end position="54"/>
    </location>
</feature>
<dbReference type="EMBL" id="JRFJ01000002">
    <property type="protein sequence ID" value="KHJ54901.1"/>
    <property type="molecule type" value="Genomic_DNA"/>
</dbReference>
<feature type="transmembrane region" description="Helical" evidence="6">
    <location>
        <begin position="237"/>
        <end position="256"/>
    </location>
</feature>
<evidence type="ECO:0000259" key="7">
    <source>
        <dbReference type="Pfam" id="PF00892"/>
    </source>
</evidence>
<feature type="domain" description="EamA" evidence="7">
    <location>
        <begin position="9"/>
        <end position="132"/>
    </location>
</feature>
<gene>
    <name evidence="8" type="ORF">LA66_10100</name>
</gene>
<proteinExistence type="inferred from homology"/>
<feature type="transmembrane region" description="Helical" evidence="6">
    <location>
        <begin position="59"/>
        <end position="82"/>
    </location>
</feature>
<dbReference type="PANTHER" id="PTHR32322">
    <property type="entry name" value="INNER MEMBRANE TRANSPORTER"/>
    <property type="match status" value="1"/>
</dbReference>
<dbReference type="STRING" id="370622.LA66_10100"/>
<organism evidence="8 9">
    <name type="scientific">Aureimonas altamirensis</name>
    <dbReference type="NCBI Taxonomy" id="370622"/>
    <lineage>
        <taxon>Bacteria</taxon>
        <taxon>Pseudomonadati</taxon>
        <taxon>Pseudomonadota</taxon>
        <taxon>Alphaproteobacteria</taxon>
        <taxon>Hyphomicrobiales</taxon>
        <taxon>Aurantimonadaceae</taxon>
        <taxon>Aureimonas</taxon>
    </lineage>
</organism>
<dbReference type="SUPFAM" id="SSF103481">
    <property type="entry name" value="Multidrug resistance efflux transporter EmrE"/>
    <property type="match status" value="2"/>
</dbReference>
<feature type="transmembrane region" description="Helical" evidence="6">
    <location>
        <begin position="203"/>
        <end position="225"/>
    </location>
</feature>
<protein>
    <recommendedName>
        <fullName evidence="7">EamA domain-containing protein</fullName>
    </recommendedName>
</protein>
<dbReference type="InterPro" id="IPR000620">
    <property type="entry name" value="EamA_dom"/>
</dbReference>
<evidence type="ECO:0000256" key="3">
    <source>
        <dbReference type="ARBA" id="ARBA00022692"/>
    </source>
</evidence>
<dbReference type="Proteomes" id="UP000030826">
    <property type="component" value="Unassembled WGS sequence"/>
</dbReference>
<evidence type="ECO:0000256" key="1">
    <source>
        <dbReference type="ARBA" id="ARBA00004141"/>
    </source>
</evidence>
<feature type="transmembrane region" description="Helical" evidence="6">
    <location>
        <begin position="117"/>
        <end position="133"/>
    </location>
</feature>
<dbReference type="Gene3D" id="1.10.3730.20">
    <property type="match status" value="1"/>
</dbReference>
<evidence type="ECO:0000313" key="8">
    <source>
        <dbReference type="EMBL" id="KHJ54901.1"/>
    </source>
</evidence>
<evidence type="ECO:0000256" key="4">
    <source>
        <dbReference type="ARBA" id="ARBA00022989"/>
    </source>
</evidence>
<name>A0A0B1Q697_9HYPH</name>
<feature type="transmembrane region" description="Helical" evidence="6">
    <location>
        <begin position="139"/>
        <end position="160"/>
    </location>
</feature>
<dbReference type="RefSeq" id="WP_039192060.1">
    <property type="nucleotide sequence ID" value="NZ_JRFJ01000002.1"/>
</dbReference>
<dbReference type="Pfam" id="PF00892">
    <property type="entry name" value="EamA"/>
    <property type="match status" value="2"/>
</dbReference>
<feature type="transmembrane region" description="Helical" evidence="6">
    <location>
        <begin position="7"/>
        <end position="29"/>
    </location>
</feature>
<dbReference type="GO" id="GO:0016020">
    <property type="term" value="C:membrane"/>
    <property type="evidence" value="ECO:0007669"/>
    <property type="project" value="UniProtKB-SubCell"/>
</dbReference>
<accession>A0A0B1Q697</accession>
<evidence type="ECO:0000256" key="6">
    <source>
        <dbReference type="SAM" id="Phobius"/>
    </source>
</evidence>
<dbReference type="PANTHER" id="PTHR32322:SF2">
    <property type="entry name" value="EAMA DOMAIN-CONTAINING PROTEIN"/>
    <property type="match status" value="1"/>
</dbReference>
<comment type="subcellular location">
    <subcellularLocation>
        <location evidence="1">Membrane</location>
        <topology evidence="1">Multi-pass membrane protein</topology>
    </subcellularLocation>
</comment>
<dbReference type="AlphaFoldDB" id="A0A0B1Q697"/>
<keyword evidence="5 6" id="KW-0472">Membrane</keyword>
<dbReference type="OrthoDB" id="7158585at2"/>
<feature type="transmembrane region" description="Helical" evidence="6">
    <location>
        <begin position="172"/>
        <end position="191"/>
    </location>
</feature>
<dbReference type="InterPro" id="IPR037185">
    <property type="entry name" value="EmrE-like"/>
</dbReference>
<feature type="domain" description="EamA" evidence="7">
    <location>
        <begin position="142"/>
        <end position="279"/>
    </location>
</feature>
<keyword evidence="3 6" id="KW-0812">Transmembrane</keyword>
<sequence length="294" mass="31418">MSPRDFARMVAVCFLWACNNIIGVILIGGMGVPPLFYAALRLGFVTLLLVRLLWPRPPLLLRTAAAGLCLGAVHFGFLFLGFRTATPSAAAIVLQTAIPMTAILSVLWLGERPTIKRTVGIVLSLCGIVIVMWNPQQLAVSWGLLLVFIAAAALAVGSILVKTLPRMAPLRLQAWVNVLSFPVLAIMSLALERDGVARMDVSLPLLAACLVFSAVGVTIFAHTAYFRLLQTYDANTVVPLTLLMPLMTVALGIALAGDRPTLQFAAGAALAIGGVLVIVLRRGRIRRVPGQLHT</sequence>
<comment type="similarity">
    <text evidence="2">Belongs to the EamA transporter family.</text>
</comment>
<feature type="transmembrane region" description="Helical" evidence="6">
    <location>
        <begin position="88"/>
        <end position="110"/>
    </location>
</feature>
<reference evidence="8 9" key="1">
    <citation type="submission" date="2014-09" db="EMBL/GenBank/DDBJ databases">
        <title>Isolation and characterization of Aurantimonas altamirensis ON-56566 from clinical sample following a dog bite.</title>
        <authorList>
            <person name="Eshaghi A."/>
            <person name="Li A."/>
            <person name="Shahinas D."/>
            <person name="Bahn P."/>
            <person name="Kus J.V."/>
            <person name="Patel S.N."/>
        </authorList>
    </citation>
    <scope>NUCLEOTIDE SEQUENCE [LARGE SCALE GENOMIC DNA]</scope>
    <source>
        <strain evidence="8 9">ON-56566</strain>
    </source>
</reference>